<comment type="similarity">
    <text evidence="2">Belongs to the tubulin polyglutamylase family.</text>
</comment>
<evidence type="ECO:0000256" key="6">
    <source>
        <dbReference type="ARBA" id="ARBA00022741"/>
    </source>
</evidence>
<dbReference type="VEuPathDB" id="VectorBase:PHUM364090"/>
<dbReference type="Pfam" id="PF03133">
    <property type="entry name" value="TTL"/>
    <property type="match status" value="1"/>
</dbReference>
<dbReference type="EMBL" id="DS235371">
    <property type="protein sequence ID" value="EEB15388.1"/>
    <property type="molecule type" value="Genomic_DNA"/>
</dbReference>
<dbReference type="PANTHER" id="PTHR12241:SF31">
    <property type="entry name" value="POLYGLUTAMYLASE COMPLEX SUBUNIT TTLL1"/>
    <property type="match status" value="1"/>
</dbReference>
<keyword evidence="10" id="KW-0966">Cell projection</keyword>
<keyword evidence="8" id="KW-0969">Cilium</keyword>
<dbReference type="GO" id="GO:0036064">
    <property type="term" value="C:ciliary basal body"/>
    <property type="evidence" value="ECO:0007669"/>
    <property type="project" value="TreeGrafter"/>
</dbReference>
<evidence type="ECO:0000256" key="13">
    <source>
        <dbReference type="ARBA" id="ARBA00074800"/>
    </source>
</evidence>
<dbReference type="GO" id="GO:0005524">
    <property type="term" value="F:ATP binding"/>
    <property type="evidence" value="ECO:0007669"/>
    <property type="project" value="UniProtKB-KW"/>
</dbReference>
<dbReference type="SUPFAM" id="SSF56059">
    <property type="entry name" value="Glutathione synthetase ATP-binding domain-like"/>
    <property type="match status" value="1"/>
</dbReference>
<keyword evidence="5" id="KW-0493">Microtubule</keyword>
<reference evidence="18" key="3">
    <citation type="submission" date="2021-02" db="UniProtKB">
        <authorList>
            <consortium name="EnsemblMetazoa"/>
        </authorList>
    </citation>
    <scope>IDENTIFICATION</scope>
    <source>
        <strain evidence="18">USDA</strain>
    </source>
</reference>
<dbReference type="CTD" id="8233447"/>
<dbReference type="PANTHER" id="PTHR12241">
    <property type="entry name" value="TUBULIN POLYGLUTAMYLASE"/>
    <property type="match status" value="1"/>
</dbReference>
<evidence type="ECO:0000313" key="17">
    <source>
        <dbReference type="EMBL" id="EEB15388.1"/>
    </source>
</evidence>
<evidence type="ECO:0000256" key="10">
    <source>
        <dbReference type="ARBA" id="ARBA00023273"/>
    </source>
</evidence>
<evidence type="ECO:0000256" key="15">
    <source>
        <dbReference type="ARBA" id="ARBA00080021"/>
    </source>
</evidence>
<dbReference type="FunCoup" id="E0VPT2">
    <property type="interactions" value="42"/>
</dbReference>
<evidence type="ECO:0000256" key="1">
    <source>
        <dbReference type="ARBA" id="ARBA00004120"/>
    </source>
</evidence>
<keyword evidence="6" id="KW-0547">Nucleotide-binding</keyword>
<dbReference type="Proteomes" id="UP000009046">
    <property type="component" value="Unassembled WGS sequence"/>
</dbReference>
<evidence type="ECO:0000256" key="8">
    <source>
        <dbReference type="ARBA" id="ARBA00023069"/>
    </source>
</evidence>
<name>E0VPT2_PEDHC</name>
<dbReference type="RefSeq" id="XP_002428126.1">
    <property type="nucleotide sequence ID" value="XM_002428081.1"/>
</dbReference>
<dbReference type="GeneID" id="8233447"/>
<evidence type="ECO:0000256" key="11">
    <source>
        <dbReference type="ARBA" id="ARBA00052959"/>
    </source>
</evidence>
<gene>
    <name evidence="18" type="primary">8233447</name>
    <name evidence="17" type="ORF">Phum_PHUM364090</name>
</gene>
<evidence type="ECO:0000256" key="3">
    <source>
        <dbReference type="ARBA" id="ARBA00022490"/>
    </source>
</evidence>
<protein>
    <recommendedName>
        <fullName evidence="13">Polyglutamylase complex subunit TTLL1</fullName>
    </recommendedName>
    <alternativeName>
        <fullName evidence="14">Tubulin polyglutamylase TTLL1</fullName>
    </alternativeName>
    <alternativeName>
        <fullName evidence="16">Tubulin polyglutamylase complex subunit 3</fullName>
    </alternativeName>
    <alternativeName>
        <fullName evidence="15">Tubulin--tyrosine ligase-like protein 1</fullName>
    </alternativeName>
</protein>
<dbReference type="HOGENOM" id="CLU_010131_0_0_1"/>
<evidence type="ECO:0000256" key="9">
    <source>
        <dbReference type="ARBA" id="ARBA00023212"/>
    </source>
</evidence>
<dbReference type="PROSITE" id="PS51221">
    <property type="entry name" value="TTL"/>
    <property type="match status" value="1"/>
</dbReference>
<dbReference type="GO" id="GO:0005874">
    <property type="term" value="C:microtubule"/>
    <property type="evidence" value="ECO:0007669"/>
    <property type="project" value="UniProtKB-KW"/>
</dbReference>
<dbReference type="FunFam" id="3.30.470.20:FF:000033">
    <property type="entry name" value="Probable tubulin polyglutamylase TTLL1"/>
    <property type="match status" value="1"/>
</dbReference>
<dbReference type="OMA" id="DWNFYWS"/>
<reference evidence="17" key="2">
    <citation type="submission" date="2007-04" db="EMBL/GenBank/DDBJ databases">
        <title>The genome of the human body louse.</title>
        <authorList>
            <consortium name="The Human Body Louse Genome Consortium"/>
            <person name="Kirkness E."/>
            <person name="Walenz B."/>
            <person name="Hass B."/>
            <person name="Bruggner R."/>
            <person name="Strausberg R."/>
        </authorList>
    </citation>
    <scope>NUCLEOTIDE SEQUENCE</scope>
    <source>
        <strain evidence="17">USDA</strain>
    </source>
</reference>
<reference evidence="17" key="1">
    <citation type="submission" date="2007-04" db="EMBL/GenBank/DDBJ databases">
        <title>Annotation of Pediculus humanus corporis strain USDA.</title>
        <authorList>
            <person name="Kirkness E."/>
            <person name="Hannick L."/>
            <person name="Hass B."/>
            <person name="Bruggner R."/>
            <person name="Lawson D."/>
            <person name="Bidwell S."/>
            <person name="Joardar V."/>
            <person name="Caler E."/>
            <person name="Walenz B."/>
            <person name="Inman J."/>
            <person name="Schobel S."/>
            <person name="Galinsky K."/>
            <person name="Amedeo P."/>
            <person name="Strausberg R."/>
        </authorList>
    </citation>
    <scope>NUCLEOTIDE SEQUENCE</scope>
    <source>
        <strain evidence="17">USDA</strain>
    </source>
</reference>
<evidence type="ECO:0000256" key="2">
    <source>
        <dbReference type="ARBA" id="ARBA00006118"/>
    </source>
</evidence>
<evidence type="ECO:0000256" key="4">
    <source>
        <dbReference type="ARBA" id="ARBA00022598"/>
    </source>
</evidence>
<dbReference type="InterPro" id="IPR004344">
    <property type="entry name" value="TTL/TTLL_fam"/>
</dbReference>
<evidence type="ECO:0000256" key="7">
    <source>
        <dbReference type="ARBA" id="ARBA00022840"/>
    </source>
</evidence>
<keyword evidence="19" id="KW-1185">Reference proteome</keyword>
<evidence type="ECO:0000256" key="5">
    <source>
        <dbReference type="ARBA" id="ARBA00022701"/>
    </source>
</evidence>
<dbReference type="GO" id="GO:0070740">
    <property type="term" value="F:tubulin-glutamic acid ligase activity"/>
    <property type="evidence" value="ECO:0007669"/>
    <property type="project" value="TreeGrafter"/>
</dbReference>
<comment type="subunit">
    <text evidence="12">Part of the neuronal tubulin polyglutamylase complex which contains TPGS1, TPGS2, TTLL1, LRRC49 and NICN1. Interacts with PCM1, CSTPP1 and LRRC49.</text>
</comment>
<dbReference type="GO" id="GO:0000226">
    <property type="term" value="P:microtubule cytoskeleton organization"/>
    <property type="evidence" value="ECO:0007669"/>
    <property type="project" value="TreeGrafter"/>
</dbReference>
<dbReference type="EnsemblMetazoa" id="PHUM364090-RA">
    <property type="protein sequence ID" value="PHUM364090-PA"/>
    <property type="gene ID" value="PHUM364090"/>
</dbReference>
<dbReference type="InParanoid" id="E0VPT2"/>
<dbReference type="STRING" id="121224.E0VPT2"/>
<organism>
    <name type="scientific">Pediculus humanus subsp. corporis</name>
    <name type="common">Body louse</name>
    <dbReference type="NCBI Taxonomy" id="121224"/>
    <lineage>
        <taxon>Eukaryota</taxon>
        <taxon>Metazoa</taxon>
        <taxon>Ecdysozoa</taxon>
        <taxon>Arthropoda</taxon>
        <taxon>Hexapoda</taxon>
        <taxon>Insecta</taxon>
        <taxon>Pterygota</taxon>
        <taxon>Neoptera</taxon>
        <taxon>Paraneoptera</taxon>
        <taxon>Psocodea</taxon>
        <taxon>Troctomorpha</taxon>
        <taxon>Phthiraptera</taxon>
        <taxon>Anoplura</taxon>
        <taxon>Pediculidae</taxon>
        <taxon>Pediculus</taxon>
    </lineage>
</organism>
<evidence type="ECO:0000313" key="18">
    <source>
        <dbReference type="EnsemblMetazoa" id="PHUM364090-PA"/>
    </source>
</evidence>
<dbReference type="GO" id="GO:0015631">
    <property type="term" value="F:tubulin binding"/>
    <property type="evidence" value="ECO:0007669"/>
    <property type="project" value="TreeGrafter"/>
</dbReference>
<dbReference type="KEGG" id="phu:Phum_PHUM364090"/>
<keyword evidence="7" id="KW-0067">ATP-binding</keyword>
<evidence type="ECO:0000313" key="19">
    <source>
        <dbReference type="Proteomes" id="UP000009046"/>
    </source>
</evidence>
<evidence type="ECO:0000256" key="14">
    <source>
        <dbReference type="ARBA" id="ARBA00075351"/>
    </source>
</evidence>
<comment type="catalytic activity">
    <reaction evidence="11">
        <text>(L-glutamyl)(n)-gamma-L-glutamyl-L-glutamyl-[protein] + L-glutamate + ATP = (L-glutamyl)(n+1)-gamma-L-glutamyl-L-glutamyl-[protein] + ADP + phosphate + H(+)</text>
        <dbReference type="Rhea" id="RHEA:60148"/>
        <dbReference type="Rhea" id="RHEA-COMP:15519"/>
        <dbReference type="Rhea" id="RHEA-COMP:15675"/>
        <dbReference type="ChEBI" id="CHEBI:15378"/>
        <dbReference type="ChEBI" id="CHEBI:29985"/>
        <dbReference type="ChEBI" id="CHEBI:30616"/>
        <dbReference type="ChEBI" id="CHEBI:43474"/>
        <dbReference type="ChEBI" id="CHEBI:143623"/>
        <dbReference type="ChEBI" id="CHEBI:456216"/>
    </reaction>
    <physiologicalReaction direction="left-to-right" evidence="11">
        <dbReference type="Rhea" id="RHEA:60149"/>
    </physiologicalReaction>
</comment>
<dbReference type="Gene3D" id="3.30.470.20">
    <property type="entry name" value="ATP-grasp fold, B domain"/>
    <property type="match status" value="1"/>
</dbReference>
<dbReference type="eggNOG" id="KOG2157">
    <property type="taxonomic scope" value="Eukaryota"/>
</dbReference>
<accession>E0VPT2</accession>
<evidence type="ECO:0000256" key="16">
    <source>
        <dbReference type="ARBA" id="ARBA00083073"/>
    </source>
</evidence>
<evidence type="ECO:0000256" key="12">
    <source>
        <dbReference type="ARBA" id="ARBA00062645"/>
    </source>
</evidence>
<dbReference type="EMBL" id="AAZO01004234">
    <property type="status" value="NOT_ANNOTATED_CDS"/>
    <property type="molecule type" value="Genomic_DNA"/>
</dbReference>
<proteinExistence type="inferred from homology"/>
<comment type="subcellular location">
    <subcellularLocation>
        <location evidence="1">Cytoplasm</location>
        <location evidence="1">Cytoskeleton</location>
        <location evidence="1">Cilium basal body</location>
    </subcellularLocation>
</comment>
<sequence length="361" mass="41654">MKINYCTDVEKTVLIANFEKRGWVQVGPDDDWNFYWSGIHTCRTLFSVDSGYRMNDSQMISHFPTHYELSRKDLLVKNIKRYRKELEREGNPLAEKGEAAGKYLHLDFVPVTFVLPADYNMFVEEYRKNPQSTWIMKPCGKSQGAGIFLINKLSKLKRWSRESKTPFNPTLVKESYVISKYIDNPLLIGGKKFDLRLYVLVSSFKPLKAYLFKLGFCRFCTLKYDTSIQELDNMFVHLTNVSIQKHGGEYNSMHGGKLSIQNLRLYLESTRGKVVTERLFTSISWLIVHSLKAVAPVMANDRHCFECYGYDIIIDNKLKPWLIEVNASPSLTSTTVNDRILKHKLIDNIISVVLPPDGVPE</sequence>
<keyword evidence="4" id="KW-0436">Ligase</keyword>
<dbReference type="OrthoDB" id="202825at2759"/>
<keyword evidence="9" id="KW-0206">Cytoskeleton</keyword>
<dbReference type="AlphaFoldDB" id="E0VPT2"/>
<keyword evidence="3" id="KW-0963">Cytoplasm</keyword>